<dbReference type="OrthoDB" id="269227at2759"/>
<proteinExistence type="predicted"/>
<feature type="non-terminal residue" evidence="1">
    <location>
        <position position="87"/>
    </location>
</feature>
<keyword evidence="2" id="KW-1185">Reference proteome</keyword>
<dbReference type="EMBL" id="CAJNIZ010044613">
    <property type="protein sequence ID" value="CAE7695381.1"/>
    <property type="molecule type" value="Genomic_DNA"/>
</dbReference>
<feature type="non-terminal residue" evidence="1">
    <location>
        <position position="1"/>
    </location>
</feature>
<comment type="caution">
    <text evidence="1">The sequence shown here is derived from an EMBL/GenBank/DDBJ whole genome shotgun (WGS) entry which is preliminary data.</text>
</comment>
<organism evidence="1 2">
    <name type="scientific">Symbiodinium pilosum</name>
    <name type="common">Dinoflagellate</name>
    <dbReference type="NCBI Taxonomy" id="2952"/>
    <lineage>
        <taxon>Eukaryota</taxon>
        <taxon>Sar</taxon>
        <taxon>Alveolata</taxon>
        <taxon>Dinophyceae</taxon>
        <taxon>Suessiales</taxon>
        <taxon>Symbiodiniaceae</taxon>
        <taxon>Symbiodinium</taxon>
    </lineage>
</organism>
<gene>
    <name evidence="1" type="ORF">SPIL2461_LOCUS19499</name>
</gene>
<dbReference type="Proteomes" id="UP000649617">
    <property type="component" value="Unassembled WGS sequence"/>
</dbReference>
<evidence type="ECO:0000313" key="2">
    <source>
        <dbReference type="Proteomes" id="UP000649617"/>
    </source>
</evidence>
<accession>A0A812WSX7</accession>
<name>A0A812WSX7_SYMPI</name>
<reference evidence="1" key="1">
    <citation type="submission" date="2021-02" db="EMBL/GenBank/DDBJ databases">
        <authorList>
            <person name="Dougan E. K."/>
            <person name="Rhodes N."/>
            <person name="Thang M."/>
            <person name="Chan C."/>
        </authorList>
    </citation>
    <scope>NUCLEOTIDE SEQUENCE</scope>
</reference>
<dbReference type="AlphaFoldDB" id="A0A812WSX7"/>
<protein>
    <submittedName>
        <fullName evidence="1">Uncharacterized protein</fullName>
    </submittedName>
</protein>
<evidence type="ECO:0000313" key="1">
    <source>
        <dbReference type="EMBL" id="CAE7695381.1"/>
    </source>
</evidence>
<sequence>EYHHGTKYATPVRLAWHARKMEVPEDDLKAAEAHGAKMAEVFDRMYVSAVTPTSPMLFEGLRGLLRTLEERRTPMGILSNAASSYLE</sequence>